<dbReference type="Proteomes" id="UP000075531">
    <property type="component" value="Unassembled WGS sequence"/>
</dbReference>
<comment type="caution">
    <text evidence="9">The sequence shown here is derived from an EMBL/GenBank/DDBJ whole genome shotgun (WGS) entry which is preliminary data.</text>
</comment>
<dbReference type="STRING" id="1121338.CLTEP_03950"/>
<name>A0A151B7S7_9CLOT</name>
<dbReference type="PROSITE" id="PS50928">
    <property type="entry name" value="ABC_TM1"/>
    <property type="match status" value="1"/>
</dbReference>
<dbReference type="Gene3D" id="1.10.3720.10">
    <property type="entry name" value="MetI-like"/>
    <property type="match status" value="1"/>
</dbReference>
<evidence type="ECO:0000256" key="1">
    <source>
        <dbReference type="ARBA" id="ARBA00004651"/>
    </source>
</evidence>
<evidence type="ECO:0000256" key="5">
    <source>
        <dbReference type="ARBA" id="ARBA00022989"/>
    </source>
</evidence>
<dbReference type="InterPro" id="IPR045621">
    <property type="entry name" value="BPD_transp_1_N"/>
</dbReference>
<dbReference type="GO" id="GO:0005886">
    <property type="term" value="C:plasma membrane"/>
    <property type="evidence" value="ECO:0007669"/>
    <property type="project" value="UniProtKB-SubCell"/>
</dbReference>
<dbReference type="PANTHER" id="PTHR43163:SF6">
    <property type="entry name" value="DIPEPTIDE TRANSPORT SYSTEM PERMEASE PROTEIN DPPB-RELATED"/>
    <property type="match status" value="1"/>
</dbReference>
<reference evidence="9 10" key="1">
    <citation type="submission" date="2016-02" db="EMBL/GenBank/DDBJ databases">
        <title>Genome sequence of Clostridium tepidiprofundi DSM 19306.</title>
        <authorList>
            <person name="Poehlein A."/>
            <person name="Daniel R."/>
        </authorList>
    </citation>
    <scope>NUCLEOTIDE SEQUENCE [LARGE SCALE GENOMIC DNA]</scope>
    <source>
        <strain evidence="9 10">DSM 19306</strain>
    </source>
</reference>
<dbReference type="PANTHER" id="PTHR43163">
    <property type="entry name" value="DIPEPTIDE TRANSPORT SYSTEM PERMEASE PROTEIN DPPB-RELATED"/>
    <property type="match status" value="1"/>
</dbReference>
<comment type="similarity">
    <text evidence="7">Belongs to the binding-protein-dependent transport system permease family.</text>
</comment>
<keyword evidence="2 7" id="KW-0813">Transport</keyword>
<feature type="transmembrane region" description="Helical" evidence="7">
    <location>
        <begin position="272"/>
        <end position="298"/>
    </location>
</feature>
<feature type="transmembrane region" description="Helical" evidence="7">
    <location>
        <begin position="9"/>
        <end position="27"/>
    </location>
</feature>
<dbReference type="GO" id="GO:0055085">
    <property type="term" value="P:transmembrane transport"/>
    <property type="evidence" value="ECO:0007669"/>
    <property type="project" value="InterPro"/>
</dbReference>
<evidence type="ECO:0000256" key="4">
    <source>
        <dbReference type="ARBA" id="ARBA00022692"/>
    </source>
</evidence>
<feature type="transmembrane region" description="Helical" evidence="7">
    <location>
        <begin position="172"/>
        <end position="190"/>
    </location>
</feature>
<protein>
    <submittedName>
        <fullName evidence="9">Oligopeptide transport system permease protein OppB</fullName>
    </submittedName>
</protein>
<dbReference type="SUPFAM" id="SSF161098">
    <property type="entry name" value="MetI-like"/>
    <property type="match status" value="1"/>
</dbReference>
<keyword evidence="4 7" id="KW-0812">Transmembrane</keyword>
<keyword evidence="5 7" id="KW-1133">Transmembrane helix</keyword>
<dbReference type="RefSeq" id="WP_066821734.1">
    <property type="nucleotide sequence ID" value="NZ_LTBA01000001.1"/>
</dbReference>
<accession>A0A151B7S7</accession>
<dbReference type="CDD" id="cd06261">
    <property type="entry name" value="TM_PBP2"/>
    <property type="match status" value="1"/>
</dbReference>
<evidence type="ECO:0000313" key="10">
    <source>
        <dbReference type="Proteomes" id="UP000075531"/>
    </source>
</evidence>
<dbReference type="InterPro" id="IPR035906">
    <property type="entry name" value="MetI-like_sf"/>
</dbReference>
<dbReference type="Pfam" id="PF19300">
    <property type="entry name" value="BPD_transp_1_N"/>
    <property type="match status" value="1"/>
</dbReference>
<keyword evidence="10" id="KW-1185">Reference proteome</keyword>
<comment type="subcellular location">
    <subcellularLocation>
        <location evidence="1 7">Cell membrane</location>
        <topology evidence="1 7">Multi-pass membrane protein</topology>
    </subcellularLocation>
</comment>
<sequence>MTVYILKRLVASIVTLFIVVTATFFLMHQMPGGPFDSDKPLPPKIKANMEKKYGLDKPIGQQYALYMKGILHGDLGDSMKYEGMTVNYVIGYSFKASAKLGAACVVFALLFGLFLGINAALNQGKWPDGVNMVLSTIGVVVPSFVLATFLIYVFAVKLHIFNAIGFSSPKDYVLPVISLAGFPLATIARLSRSSMLDVIRQDYIRTAKAKGLSRNMIIYKHALRNALIPVVTYLGPLIAAILTGSFIVESLFGIPGLGREFVTSISNRDFPTILGVTVFYSAFLVLCNLIVDILYVYIDPRIKLEG</sequence>
<dbReference type="Pfam" id="PF00528">
    <property type="entry name" value="BPD_transp_1"/>
    <property type="match status" value="1"/>
</dbReference>
<evidence type="ECO:0000256" key="3">
    <source>
        <dbReference type="ARBA" id="ARBA00022475"/>
    </source>
</evidence>
<dbReference type="AlphaFoldDB" id="A0A151B7S7"/>
<organism evidence="9 10">
    <name type="scientific">Clostridium tepidiprofundi DSM 19306</name>
    <dbReference type="NCBI Taxonomy" id="1121338"/>
    <lineage>
        <taxon>Bacteria</taxon>
        <taxon>Bacillati</taxon>
        <taxon>Bacillota</taxon>
        <taxon>Clostridia</taxon>
        <taxon>Eubacteriales</taxon>
        <taxon>Clostridiaceae</taxon>
        <taxon>Clostridium</taxon>
    </lineage>
</organism>
<feature type="domain" description="ABC transmembrane type-1" evidence="8">
    <location>
        <begin position="94"/>
        <end position="295"/>
    </location>
</feature>
<keyword evidence="6 7" id="KW-0472">Membrane</keyword>
<dbReference type="OrthoDB" id="9773221at2"/>
<evidence type="ECO:0000259" key="8">
    <source>
        <dbReference type="PROSITE" id="PS50928"/>
    </source>
</evidence>
<evidence type="ECO:0000313" key="9">
    <source>
        <dbReference type="EMBL" id="KYH36001.1"/>
    </source>
</evidence>
<evidence type="ECO:0000256" key="2">
    <source>
        <dbReference type="ARBA" id="ARBA00022448"/>
    </source>
</evidence>
<dbReference type="PATRIC" id="fig|1121338.3.peg.400"/>
<gene>
    <name evidence="9" type="primary">oppB_1</name>
    <name evidence="9" type="ORF">CLTEP_03950</name>
</gene>
<evidence type="ECO:0000256" key="6">
    <source>
        <dbReference type="ARBA" id="ARBA00023136"/>
    </source>
</evidence>
<dbReference type="InterPro" id="IPR000515">
    <property type="entry name" value="MetI-like"/>
</dbReference>
<evidence type="ECO:0000256" key="7">
    <source>
        <dbReference type="RuleBase" id="RU363032"/>
    </source>
</evidence>
<keyword evidence="3" id="KW-1003">Cell membrane</keyword>
<dbReference type="EMBL" id="LTBA01000001">
    <property type="protein sequence ID" value="KYH36001.1"/>
    <property type="molecule type" value="Genomic_DNA"/>
</dbReference>
<feature type="transmembrane region" description="Helical" evidence="7">
    <location>
        <begin position="100"/>
        <end position="121"/>
    </location>
</feature>
<feature type="transmembrane region" description="Helical" evidence="7">
    <location>
        <begin position="226"/>
        <end position="252"/>
    </location>
</feature>
<feature type="transmembrane region" description="Helical" evidence="7">
    <location>
        <begin position="133"/>
        <end position="160"/>
    </location>
</feature>
<proteinExistence type="inferred from homology"/>